<dbReference type="InterPro" id="IPR001119">
    <property type="entry name" value="SLH_dom"/>
</dbReference>
<dbReference type="Pfam" id="PF00395">
    <property type="entry name" value="SLH"/>
    <property type="match status" value="1"/>
</dbReference>
<evidence type="ECO:0000313" key="3">
    <source>
        <dbReference type="EMBL" id="ATU19867.1"/>
    </source>
</evidence>
<dbReference type="EMBL" id="CP018044">
    <property type="protein sequence ID" value="ATU19867.1"/>
    <property type="molecule type" value="Genomic_DNA"/>
</dbReference>
<sequence length="379" mass="42156">MSRIRKSGRGIAVLSAIGLSLGLFVPSPAMAAVQSPFRDVDLTTPHLDDIRWLADAGISTGWPLGDGTSVFRGMSTVVRQDMAAFLRREAKRFDIANAKAYTPSQTDWRRFKDVNRSTPHAEDILWLASTGITTGYADGTFRGMTPVYRQDMAAFLKRLADKSGKDLSYVTPKTDFTDVSSRTPHVSEVQWLGGSGISQGYKNADGSWRFGGMTPVYRQDMAAFIHRLDNHINCEAKVTPVVVQEAWDEQVVDTPAWDEVIPAVTKVVHHDAVTREEPVYEMQTVPCVVFTDGYKLPYSTFMSMSAKEQFALGMAHGTWTAYDDTIQVQVGTKTVVVTPAWDETVVITPEQTVHHEATYKTVHHDAVIENRTEFSNCRI</sequence>
<feature type="domain" description="SLH" evidence="2">
    <location>
        <begin position="107"/>
        <end position="170"/>
    </location>
</feature>
<evidence type="ECO:0000256" key="1">
    <source>
        <dbReference type="SAM" id="SignalP"/>
    </source>
</evidence>
<dbReference type="Proteomes" id="UP000229907">
    <property type="component" value="Chromosome"/>
</dbReference>
<name>A0A2D3D424_9BIFI</name>
<protein>
    <recommendedName>
        <fullName evidence="2">SLH domain-containing protein</fullName>
    </recommendedName>
</protein>
<reference evidence="3 4" key="1">
    <citation type="submission" date="2016-11" db="EMBL/GenBank/DDBJ databases">
        <title>complete genome sequence of Bifidobacterium choerinum strain FMB-1.</title>
        <authorList>
            <person name="Park C.-S."/>
            <person name="Jung D.-H."/>
            <person name="Choi D.-S."/>
        </authorList>
    </citation>
    <scope>NUCLEOTIDE SEQUENCE [LARGE SCALE GENOMIC DNA]</scope>
    <source>
        <strain evidence="3 4">FMB-1</strain>
    </source>
</reference>
<evidence type="ECO:0000259" key="2">
    <source>
        <dbReference type="PROSITE" id="PS51272"/>
    </source>
</evidence>
<proteinExistence type="predicted"/>
<organism evidence="3 4">
    <name type="scientific">Bifidobacterium choerinum</name>
    <dbReference type="NCBI Taxonomy" id="35760"/>
    <lineage>
        <taxon>Bacteria</taxon>
        <taxon>Bacillati</taxon>
        <taxon>Actinomycetota</taxon>
        <taxon>Actinomycetes</taxon>
        <taxon>Bifidobacteriales</taxon>
        <taxon>Bifidobacteriaceae</taxon>
        <taxon>Bifidobacterium</taxon>
    </lineage>
</organism>
<dbReference type="PROSITE" id="PS51272">
    <property type="entry name" value="SLH"/>
    <property type="match status" value="3"/>
</dbReference>
<dbReference type="KEGG" id="bcho:BcFMB_01735"/>
<dbReference type="AlphaFoldDB" id="A0A2D3D424"/>
<feature type="chain" id="PRO_5013568510" description="SLH domain-containing protein" evidence="1">
    <location>
        <begin position="32"/>
        <end position="379"/>
    </location>
</feature>
<dbReference type="RefSeq" id="WP_099720879.1">
    <property type="nucleotide sequence ID" value="NZ_CP018044.1"/>
</dbReference>
<accession>A0A2D3D424</accession>
<gene>
    <name evidence="3" type="ORF">BcFMB_01735</name>
</gene>
<feature type="signal peptide" evidence="1">
    <location>
        <begin position="1"/>
        <end position="31"/>
    </location>
</feature>
<feature type="domain" description="SLH" evidence="2">
    <location>
        <begin position="172"/>
        <end position="239"/>
    </location>
</feature>
<keyword evidence="1" id="KW-0732">Signal</keyword>
<evidence type="ECO:0000313" key="4">
    <source>
        <dbReference type="Proteomes" id="UP000229907"/>
    </source>
</evidence>
<feature type="domain" description="SLH" evidence="2">
    <location>
        <begin position="33"/>
        <end position="100"/>
    </location>
</feature>